<evidence type="ECO:0000313" key="1">
    <source>
        <dbReference type="EMBL" id="KCZ90854.1"/>
    </source>
</evidence>
<gene>
    <name evidence="1" type="ORF">HJO_13421</name>
</gene>
<accession>A0A059FJP5</accession>
<dbReference type="OrthoDB" id="7562173at2"/>
<comment type="caution">
    <text evidence="1">The sequence shown here is derived from an EMBL/GenBank/DDBJ whole genome shotgun (WGS) entry which is preliminary data.</text>
</comment>
<dbReference type="PATRIC" id="fig|1280950.3.peg.2694"/>
<organism evidence="1 2">
    <name type="scientific">Hyphomonas johnsonii MHS-2</name>
    <dbReference type="NCBI Taxonomy" id="1280950"/>
    <lineage>
        <taxon>Bacteria</taxon>
        <taxon>Pseudomonadati</taxon>
        <taxon>Pseudomonadota</taxon>
        <taxon>Alphaproteobacteria</taxon>
        <taxon>Hyphomonadales</taxon>
        <taxon>Hyphomonadaceae</taxon>
        <taxon>Hyphomonas</taxon>
    </lineage>
</organism>
<dbReference type="RefSeq" id="WP_051618609.1">
    <property type="nucleotide sequence ID" value="NZ_ARYK01000006.1"/>
</dbReference>
<sequence>MILRRVIKHVKNQEWTAIGLDFLIVVVGVFVGLQVNTWNEARVQEQTARVYIERIREDLAGNQEDMVQRALYFTQTRDHGLAALAALDQPPETLGEEFLIDVYQASQIIPRTFGRDTYDEILSVGAVNAITDVSLRKMLANFYRGVEAPLAIVGQTVPYREIVREKLPYAAQVAIRANCEEVSVINSAGEPRISLPETCEIDLAPDEISQSVSAIIDADIHGPLVRRLSDLDNKILMARRLIARVQALDSHLEEQQQ</sequence>
<evidence type="ECO:0000313" key="2">
    <source>
        <dbReference type="Proteomes" id="UP000025171"/>
    </source>
</evidence>
<keyword evidence="2" id="KW-1185">Reference proteome</keyword>
<dbReference type="Proteomes" id="UP000025171">
    <property type="component" value="Unassembled WGS sequence"/>
</dbReference>
<protein>
    <submittedName>
        <fullName evidence="1">Uncharacterized protein</fullName>
    </submittedName>
</protein>
<dbReference type="AlphaFoldDB" id="A0A059FJP5"/>
<proteinExistence type="predicted"/>
<dbReference type="eggNOG" id="ENOG50336K3">
    <property type="taxonomic scope" value="Bacteria"/>
</dbReference>
<reference evidence="1 2" key="1">
    <citation type="journal article" date="2014" name="Antonie Van Leeuwenhoek">
        <title>Hyphomonas beringensis sp. nov. and Hyphomonas chukchiensis sp. nov., isolated from surface seawater of the Bering Sea and Chukchi Sea.</title>
        <authorList>
            <person name="Li C."/>
            <person name="Lai Q."/>
            <person name="Li G."/>
            <person name="Dong C."/>
            <person name="Wang J."/>
            <person name="Liao Y."/>
            <person name="Shao Z."/>
        </authorList>
    </citation>
    <scope>NUCLEOTIDE SEQUENCE [LARGE SCALE GENOMIC DNA]</scope>
    <source>
        <strain evidence="1 2">MHS-2</strain>
    </source>
</reference>
<name>A0A059FJP5_9PROT</name>
<dbReference type="STRING" id="1280950.HJO_13421"/>
<dbReference type="EMBL" id="ARYK01000006">
    <property type="protein sequence ID" value="KCZ90854.1"/>
    <property type="molecule type" value="Genomic_DNA"/>
</dbReference>